<reference evidence="7 8" key="1">
    <citation type="submission" date="2024-06" db="EMBL/GenBank/DDBJ databases">
        <authorList>
            <person name="Kraege A."/>
            <person name="Thomma B."/>
        </authorList>
    </citation>
    <scope>NUCLEOTIDE SEQUENCE [LARGE SCALE GENOMIC DNA]</scope>
</reference>
<feature type="transmembrane region" description="Helical" evidence="6">
    <location>
        <begin position="245"/>
        <end position="266"/>
    </location>
</feature>
<evidence type="ECO:0000256" key="1">
    <source>
        <dbReference type="ARBA" id="ARBA00004141"/>
    </source>
</evidence>
<keyword evidence="3 6" id="KW-0812">Transmembrane</keyword>
<dbReference type="PANTHER" id="PTHR30028:SF0">
    <property type="entry name" value="PROTEIN ALUMINUM SENSITIVE 3"/>
    <property type="match status" value="1"/>
</dbReference>
<evidence type="ECO:0000256" key="2">
    <source>
        <dbReference type="ARBA" id="ARBA00005268"/>
    </source>
</evidence>
<protein>
    <submittedName>
        <fullName evidence="7">G5299 protein</fullName>
    </submittedName>
</protein>
<keyword evidence="8" id="KW-1185">Reference proteome</keyword>
<feature type="transmembrane region" description="Helical" evidence="6">
    <location>
        <begin position="115"/>
        <end position="136"/>
    </location>
</feature>
<feature type="transmembrane region" description="Helical" evidence="6">
    <location>
        <begin position="62"/>
        <end position="79"/>
    </location>
</feature>
<evidence type="ECO:0000313" key="8">
    <source>
        <dbReference type="Proteomes" id="UP001497392"/>
    </source>
</evidence>
<dbReference type="PANTHER" id="PTHR30028">
    <property type="entry name" value="UPF0014 INNER MEMBRANE PROTEIN YBBM-RELATED"/>
    <property type="match status" value="1"/>
</dbReference>
<comment type="similarity">
    <text evidence="2">Belongs to the UPF0014 family.</text>
</comment>
<feature type="transmembrane region" description="Helical" evidence="6">
    <location>
        <begin position="148"/>
        <end position="172"/>
    </location>
</feature>
<evidence type="ECO:0000313" key="7">
    <source>
        <dbReference type="EMBL" id="CAL5222873.1"/>
    </source>
</evidence>
<dbReference type="Pfam" id="PF03649">
    <property type="entry name" value="UPF0014"/>
    <property type="match status" value="1"/>
</dbReference>
<evidence type="ECO:0000256" key="5">
    <source>
        <dbReference type="ARBA" id="ARBA00023136"/>
    </source>
</evidence>
<evidence type="ECO:0000256" key="6">
    <source>
        <dbReference type="SAM" id="Phobius"/>
    </source>
</evidence>
<sequence>MEQPALLPPERTMLCGVSQSGAPGPYYISPWQVALGAAVILVNALVSLWLKLDMHWQLAVGAIRCIVQLTLLGYILVPIFTYNQWWLVLLYASFMLYVGCLEASQRPAYSYTGMLAQILMCIGASAAVFLTYTLLVVVRTEPWYSPQYFIPILGMMLGNAISGVSVGLTALLEEFAVGKDRIEQLLALGATRWEATQASLQRCVRVALTPILNQMNVVGIVSIPGMMTGQILSGSDPSQAARYQMIIMFIIAATTSVGAVATLYMASSYCIDACGRLRMDRICKRDKANAWNARLGRKIAQILKPLTDGLKRVGSWLGRTLCCCRGSKDLEADSKREPLLHTV</sequence>
<proteinExistence type="inferred from homology"/>
<evidence type="ECO:0000256" key="3">
    <source>
        <dbReference type="ARBA" id="ARBA00022692"/>
    </source>
</evidence>
<comment type="subcellular location">
    <subcellularLocation>
        <location evidence="1">Membrane</location>
        <topology evidence="1">Multi-pass membrane protein</topology>
    </subcellularLocation>
</comment>
<keyword evidence="5 6" id="KW-0472">Membrane</keyword>
<dbReference type="EMBL" id="CAXHTA020000007">
    <property type="protein sequence ID" value="CAL5222873.1"/>
    <property type="molecule type" value="Genomic_DNA"/>
</dbReference>
<dbReference type="InterPro" id="IPR005226">
    <property type="entry name" value="UPF0014_fam"/>
</dbReference>
<gene>
    <name evidence="7" type="primary">g5299</name>
    <name evidence="7" type="ORF">VP750_LOCUS4532</name>
</gene>
<comment type="caution">
    <text evidence="7">The sequence shown here is derived from an EMBL/GenBank/DDBJ whole genome shotgun (WGS) entry which is preliminary data.</text>
</comment>
<accession>A0ABP1FSH7</accession>
<dbReference type="Proteomes" id="UP001497392">
    <property type="component" value="Unassembled WGS sequence"/>
</dbReference>
<feature type="transmembrane region" description="Helical" evidence="6">
    <location>
        <begin position="31"/>
        <end position="50"/>
    </location>
</feature>
<organism evidence="7 8">
    <name type="scientific">Coccomyxa viridis</name>
    <dbReference type="NCBI Taxonomy" id="1274662"/>
    <lineage>
        <taxon>Eukaryota</taxon>
        <taxon>Viridiplantae</taxon>
        <taxon>Chlorophyta</taxon>
        <taxon>core chlorophytes</taxon>
        <taxon>Trebouxiophyceae</taxon>
        <taxon>Trebouxiophyceae incertae sedis</taxon>
        <taxon>Coccomyxaceae</taxon>
        <taxon>Coccomyxa</taxon>
    </lineage>
</organism>
<name>A0ABP1FSH7_9CHLO</name>
<feature type="transmembrane region" description="Helical" evidence="6">
    <location>
        <begin position="85"/>
        <end position="103"/>
    </location>
</feature>
<evidence type="ECO:0000256" key="4">
    <source>
        <dbReference type="ARBA" id="ARBA00022989"/>
    </source>
</evidence>
<keyword evidence="4 6" id="KW-1133">Transmembrane helix</keyword>